<proteinExistence type="inferred from homology"/>
<evidence type="ECO:0000256" key="3">
    <source>
        <dbReference type="ARBA" id="ARBA00022452"/>
    </source>
</evidence>
<keyword evidence="4" id="KW-0812">Transmembrane</keyword>
<keyword evidence="5 8" id="KW-0732">Signal</keyword>
<name>A0ABZ0S925_9GAMM</name>
<evidence type="ECO:0000313" key="10">
    <source>
        <dbReference type="Proteomes" id="UP001432180"/>
    </source>
</evidence>
<dbReference type="InterPro" id="IPR005017">
    <property type="entry name" value="OMPP1/FadL/TodX"/>
</dbReference>
<accession>A0ABZ0S925</accession>
<keyword evidence="10" id="KW-1185">Reference proteome</keyword>
<dbReference type="RefSeq" id="WP_328987520.1">
    <property type="nucleotide sequence ID" value="NZ_CP121472.1"/>
</dbReference>
<dbReference type="PANTHER" id="PTHR35093:SF8">
    <property type="entry name" value="OUTER MEMBRANE PROTEIN NMB0088-RELATED"/>
    <property type="match status" value="1"/>
</dbReference>
<keyword evidence="6" id="KW-0472">Membrane</keyword>
<keyword evidence="3" id="KW-1134">Transmembrane beta strand</keyword>
<dbReference type="EMBL" id="CP121472">
    <property type="protein sequence ID" value="WPL16999.1"/>
    <property type="molecule type" value="Genomic_DNA"/>
</dbReference>
<evidence type="ECO:0000256" key="8">
    <source>
        <dbReference type="SAM" id="SignalP"/>
    </source>
</evidence>
<evidence type="ECO:0000256" key="4">
    <source>
        <dbReference type="ARBA" id="ARBA00022692"/>
    </source>
</evidence>
<feature type="chain" id="PRO_5045938062" evidence="8">
    <location>
        <begin position="25"/>
        <end position="467"/>
    </location>
</feature>
<comment type="subcellular location">
    <subcellularLocation>
        <location evidence="1">Cell outer membrane</location>
        <topology evidence="1">Multi-pass membrane protein</topology>
    </subcellularLocation>
</comment>
<dbReference type="SUPFAM" id="SSF56935">
    <property type="entry name" value="Porins"/>
    <property type="match status" value="1"/>
</dbReference>
<evidence type="ECO:0000256" key="7">
    <source>
        <dbReference type="ARBA" id="ARBA00023237"/>
    </source>
</evidence>
<sequence>MKSKTLAAAITVACSVLVPSIAQATNGYFSHGYGTKNKGMAGAGTALPQDAMISAVNVAGVVWVDRRMDVGLTLFSPHREYTQRSSTNNFPPAAIAGGMAPPWPVPVGSNPDFTGTVDSEENFFLIPHFAYAHPLDDSSALGVSLYGNGGMNTSYDRKDTTALPGTPGATGLGTYGGAMATPAAASTGVDLSQLALNLNYSRKLTDDFSLGGGLILSYQRFKARGLTPFGMLVSDGNPDNLSNKGYEGVFGWGAQIGALWKVNEQFSIGAAYQTKIDFEPFDDYSDLFAGKGDLDAPAFVNVGLAFKPRQDITLAFDIQHIWYSDVDALGNNTTSNLSLCLAGQTQHCLGANDGPGFGWEDMTVYKFGVQWDYKPDLTFRAGYSYGEQPVPSESVLFNVLAPAVIEQHFTLGLTKQIGKNMELNFAGMYAPKNDVDCGCSLPFSGGADSINIAMSQWELEMSVGLRF</sequence>
<evidence type="ECO:0000313" key="9">
    <source>
        <dbReference type="EMBL" id="WPL16999.1"/>
    </source>
</evidence>
<dbReference type="Proteomes" id="UP001432180">
    <property type="component" value="Chromosome"/>
</dbReference>
<reference evidence="9 10" key="1">
    <citation type="journal article" date="2023" name="Microorganisms">
        <title>Thiorhodovibrio frisius and Trv. litoralis spp. nov., Two Novel Members from a Clade of Fastidious Purple Sulfur Bacteria That Exhibit Unique Red-Shifted Light-Harvesting Capabilities.</title>
        <authorList>
            <person name="Methner A."/>
            <person name="Kuzyk S.B."/>
            <person name="Petersen J."/>
            <person name="Bauer S."/>
            <person name="Brinkmann H."/>
            <person name="Sichau K."/>
            <person name="Wanner G."/>
            <person name="Wolf J."/>
            <person name="Neumann-Schaal M."/>
            <person name="Henke P."/>
            <person name="Tank M."/>
            <person name="Sproer C."/>
            <person name="Bunk B."/>
            <person name="Overmann J."/>
        </authorList>
    </citation>
    <scope>NUCLEOTIDE SEQUENCE [LARGE SCALE GENOMIC DNA]</scope>
    <source>
        <strain evidence="9 10">DSM 6702</strain>
    </source>
</reference>
<dbReference type="Gene3D" id="2.40.160.60">
    <property type="entry name" value="Outer membrane protein transport protein (OMPP1/FadL/TodX)"/>
    <property type="match status" value="1"/>
</dbReference>
<evidence type="ECO:0000256" key="5">
    <source>
        <dbReference type="ARBA" id="ARBA00022729"/>
    </source>
</evidence>
<evidence type="ECO:0000256" key="6">
    <source>
        <dbReference type="ARBA" id="ARBA00023136"/>
    </source>
</evidence>
<gene>
    <name evidence="9" type="ORF">Thiowin_01983</name>
</gene>
<protein>
    <submittedName>
        <fullName evidence="9">Outer membrane protein transport protein (OMPP1/FadL/TodX)</fullName>
    </submittedName>
</protein>
<feature type="signal peptide" evidence="8">
    <location>
        <begin position="1"/>
        <end position="24"/>
    </location>
</feature>
<dbReference type="PANTHER" id="PTHR35093">
    <property type="entry name" value="OUTER MEMBRANE PROTEIN NMB0088-RELATED"/>
    <property type="match status" value="1"/>
</dbReference>
<comment type="similarity">
    <text evidence="2">Belongs to the OmpP1/FadL family.</text>
</comment>
<evidence type="ECO:0000256" key="1">
    <source>
        <dbReference type="ARBA" id="ARBA00004571"/>
    </source>
</evidence>
<keyword evidence="7" id="KW-0998">Cell outer membrane</keyword>
<organism evidence="9 10">
    <name type="scientific">Thiorhodovibrio winogradskyi</name>
    <dbReference type="NCBI Taxonomy" id="77007"/>
    <lineage>
        <taxon>Bacteria</taxon>
        <taxon>Pseudomonadati</taxon>
        <taxon>Pseudomonadota</taxon>
        <taxon>Gammaproteobacteria</taxon>
        <taxon>Chromatiales</taxon>
        <taxon>Chromatiaceae</taxon>
        <taxon>Thiorhodovibrio</taxon>
    </lineage>
</organism>
<dbReference type="Pfam" id="PF03349">
    <property type="entry name" value="Toluene_X"/>
    <property type="match status" value="1"/>
</dbReference>
<evidence type="ECO:0000256" key="2">
    <source>
        <dbReference type="ARBA" id="ARBA00008163"/>
    </source>
</evidence>